<evidence type="ECO:0000313" key="8">
    <source>
        <dbReference type="Proteomes" id="UP001347796"/>
    </source>
</evidence>
<dbReference type="InterPro" id="IPR000276">
    <property type="entry name" value="GPCR_Rhodpsn"/>
</dbReference>
<accession>A0AAN8PHZ5</accession>
<evidence type="ECO:0000256" key="5">
    <source>
        <dbReference type="SAM" id="Phobius"/>
    </source>
</evidence>
<feature type="transmembrane region" description="Helical" evidence="5">
    <location>
        <begin position="306"/>
        <end position="328"/>
    </location>
</feature>
<keyword evidence="8" id="KW-1185">Reference proteome</keyword>
<dbReference type="GO" id="GO:0005886">
    <property type="term" value="C:plasma membrane"/>
    <property type="evidence" value="ECO:0007669"/>
    <property type="project" value="TreeGrafter"/>
</dbReference>
<dbReference type="PRINTS" id="PR00237">
    <property type="entry name" value="GPCRRHODOPSN"/>
</dbReference>
<comment type="caution">
    <text evidence="7">The sequence shown here is derived from an EMBL/GenBank/DDBJ whole genome shotgun (WGS) entry which is preliminary data.</text>
</comment>
<feature type="domain" description="G-protein coupled receptors family 1 profile" evidence="6">
    <location>
        <begin position="47"/>
        <end position="319"/>
    </location>
</feature>
<dbReference type="GO" id="GO:0008528">
    <property type="term" value="F:G protein-coupled peptide receptor activity"/>
    <property type="evidence" value="ECO:0007669"/>
    <property type="project" value="InterPro"/>
</dbReference>
<dbReference type="Gene3D" id="1.20.1070.10">
    <property type="entry name" value="Rhodopsin 7-helix transmembrane proteins"/>
    <property type="match status" value="1"/>
</dbReference>
<dbReference type="PROSITE" id="PS50262">
    <property type="entry name" value="G_PROTEIN_RECEP_F1_2"/>
    <property type="match status" value="1"/>
</dbReference>
<dbReference type="InterPro" id="IPR017452">
    <property type="entry name" value="GPCR_Rhodpsn_7TM"/>
</dbReference>
<feature type="transmembrane region" description="Helical" evidence="5">
    <location>
        <begin position="32"/>
        <end position="55"/>
    </location>
</feature>
<dbReference type="CDD" id="cd14978">
    <property type="entry name" value="7tmA_FMRFamide_R-like"/>
    <property type="match status" value="1"/>
</dbReference>
<sequence>MFNYSFYSFNDTFKSGNEYSALREFESSFSIFHGYASIVVCIFGVCTNIFNITILTRRDMRTPTNIILSWLAVADILTMLPYIPFAIHFYCPNSPPFIAPEKYSYKWILYMLFVINSAATTHTISNWLGVSLSFFRFLQMRSTSRGPLAKERRITQVKIVTVIIYLTSCMILVPNYLTNEIESHPGPRNTTIYRVKSNETDGLVVINFVIYAVVAKVVPCLLMIVFSGSLVYTVSYKNRHRRKRLAAAGKKSKRDTRQTTTTRMLLVVIVLFLLTELPQGIMILVSASIPHFYDNVYSLLGDFMDFIALLNTAINFVLYCIMSQQFRYRFIQMYLRRKRPHQVLEDTGNTSERLYLKKPLGKISVTY</sequence>
<dbReference type="SUPFAM" id="SSF81321">
    <property type="entry name" value="Family A G protein-coupled receptor-like"/>
    <property type="match status" value="1"/>
</dbReference>
<evidence type="ECO:0000259" key="6">
    <source>
        <dbReference type="PROSITE" id="PS50262"/>
    </source>
</evidence>
<feature type="transmembrane region" description="Helical" evidence="5">
    <location>
        <begin position="67"/>
        <end position="87"/>
    </location>
</feature>
<dbReference type="Pfam" id="PF10324">
    <property type="entry name" value="7TM_GPCR_Srw"/>
    <property type="match status" value="1"/>
</dbReference>
<protein>
    <recommendedName>
        <fullName evidence="6">G-protein coupled receptors family 1 profile domain-containing protein</fullName>
    </recommendedName>
</protein>
<dbReference type="PANTHER" id="PTHR46273">
    <property type="entry name" value="MYOSUPPRESSIN RECEPTOR 1, ISOFORM B-RELATED"/>
    <property type="match status" value="1"/>
</dbReference>
<proteinExistence type="predicted"/>
<dbReference type="PANTHER" id="PTHR46273:SF4">
    <property type="entry name" value="AT19640P"/>
    <property type="match status" value="1"/>
</dbReference>
<reference evidence="7 8" key="1">
    <citation type="submission" date="2024-01" db="EMBL/GenBank/DDBJ databases">
        <title>The genome of the rayed Mediterranean limpet Patella caerulea (Linnaeus, 1758).</title>
        <authorList>
            <person name="Anh-Thu Weber A."/>
            <person name="Halstead-Nussloch G."/>
        </authorList>
    </citation>
    <scope>NUCLEOTIDE SEQUENCE [LARGE SCALE GENOMIC DNA]</scope>
    <source>
        <strain evidence="7">AATW-2023a</strain>
        <tissue evidence="7">Whole specimen</tissue>
    </source>
</reference>
<feature type="transmembrane region" description="Helical" evidence="5">
    <location>
        <begin position="159"/>
        <end position="177"/>
    </location>
</feature>
<feature type="transmembrane region" description="Helical" evidence="5">
    <location>
        <begin position="208"/>
        <end position="234"/>
    </location>
</feature>
<feature type="transmembrane region" description="Helical" evidence="5">
    <location>
        <begin position="107"/>
        <end position="138"/>
    </location>
</feature>
<dbReference type="AlphaFoldDB" id="A0AAN8PHZ5"/>
<evidence type="ECO:0000256" key="2">
    <source>
        <dbReference type="ARBA" id="ARBA00022692"/>
    </source>
</evidence>
<evidence type="ECO:0000313" key="7">
    <source>
        <dbReference type="EMBL" id="KAK6176519.1"/>
    </source>
</evidence>
<keyword evidence="2 5" id="KW-0812">Transmembrane</keyword>
<dbReference type="InterPro" id="IPR053219">
    <property type="entry name" value="GPCR_Dmsr-1"/>
</dbReference>
<evidence type="ECO:0000256" key="4">
    <source>
        <dbReference type="ARBA" id="ARBA00023136"/>
    </source>
</evidence>
<dbReference type="EMBL" id="JAZGQO010000010">
    <property type="protein sequence ID" value="KAK6176519.1"/>
    <property type="molecule type" value="Genomic_DNA"/>
</dbReference>
<name>A0AAN8PHZ5_PATCE</name>
<organism evidence="7 8">
    <name type="scientific">Patella caerulea</name>
    <name type="common">Rayed Mediterranean limpet</name>
    <dbReference type="NCBI Taxonomy" id="87958"/>
    <lineage>
        <taxon>Eukaryota</taxon>
        <taxon>Metazoa</taxon>
        <taxon>Spiralia</taxon>
        <taxon>Lophotrochozoa</taxon>
        <taxon>Mollusca</taxon>
        <taxon>Gastropoda</taxon>
        <taxon>Patellogastropoda</taxon>
        <taxon>Patelloidea</taxon>
        <taxon>Patellidae</taxon>
        <taxon>Patella</taxon>
    </lineage>
</organism>
<dbReference type="Proteomes" id="UP001347796">
    <property type="component" value="Unassembled WGS sequence"/>
</dbReference>
<evidence type="ECO:0000256" key="1">
    <source>
        <dbReference type="ARBA" id="ARBA00004370"/>
    </source>
</evidence>
<evidence type="ECO:0000256" key="3">
    <source>
        <dbReference type="ARBA" id="ARBA00022989"/>
    </source>
</evidence>
<dbReference type="InterPro" id="IPR019427">
    <property type="entry name" value="7TM_GPCR_serpentine_rcpt_Srw"/>
</dbReference>
<gene>
    <name evidence="7" type="ORF">SNE40_014787</name>
</gene>
<comment type="subcellular location">
    <subcellularLocation>
        <location evidence="1">Membrane</location>
    </subcellularLocation>
</comment>
<keyword evidence="3 5" id="KW-1133">Transmembrane helix</keyword>
<feature type="transmembrane region" description="Helical" evidence="5">
    <location>
        <begin position="264"/>
        <end position="286"/>
    </location>
</feature>
<keyword evidence="4 5" id="KW-0472">Membrane</keyword>